<accession>A0ABU3BU99</accession>
<dbReference type="Pfam" id="PF01610">
    <property type="entry name" value="DDE_Tnp_ISL3"/>
    <property type="match status" value="2"/>
</dbReference>
<feature type="region of interest" description="Disordered" evidence="1">
    <location>
        <begin position="263"/>
        <end position="282"/>
    </location>
</feature>
<proteinExistence type="predicted"/>
<dbReference type="Pfam" id="PF14690">
    <property type="entry name" value="Zn_ribbon_ISL3"/>
    <property type="match status" value="1"/>
</dbReference>
<dbReference type="InterPro" id="IPR029261">
    <property type="entry name" value="Transposase_Znf"/>
</dbReference>
<dbReference type="RefSeq" id="WP_311665192.1">
    <property type="nucleotide sequence ID" value="NZ_JAVRHT010000040.1"/>
</dbReference>
<keyword evidence="5" id="KW-1185">Reference proteome</keyword>
<gene>
    <name evidence="4" type="ORF">RM540_14015</name>
</gene>
<organism evidence="4 5">
    <name type="scientific">Rubrivirga litoralis</name>
    <dbReference type="NCBI Taxonomy" id="3075598"/>
    <lineage>
        <taxon>Bacteria</taxon>
        <taxon>Pseudomonadati</taxon>
        <taxon>Rhodothermota</taxon>
        <taxon>Rhodothermia</taxon>
        <taxon>Rhodothermales</taxon>
        <taxon>Rubricoccaceae</taxon>
        <taxon>Rubrivirga</taxon>
    </lineage>
</organism>
<dbReference type="PANTHER" id="PTHR33498">
    <property type="entry name" value="TRANSPOSASE FOR INSERTION SEQUENCE ELEMENT IS1557"/>
    <property type="match status" value="1"/>
</dbReference>
<dbReference type="EMBL" id="JAVRHT010000040">
    <property type="protein sequence ID" value="MDT0632869.1"/>
    <property type="molecule type" value="Genomic_DNA"/>
</dbReference>
<evidence type="ECO:0000313" key="4">
    <source>
        <dbReference type="EMBL" id="MDT0632869.1"/>
    </source>
</evidence>
<reference evidence="4 5" key="1">
    <citation type="submission" date="2023-09" db="EMBL/GenBank/DDBJ databases">
        <authorList>
            <person name="Rey-Velasco X."/>
        </authorList>
    </citation>
    <scope>NUCLEOTIDE SEQUENCE [LARGE SCALE GENOMIC DNA]</scope>
    <source>
        <strain evidence="4 5">F394</strain>
    </source>
</reference>
<name>A0ABU3BU99_9BACT</name>
<dbReference type="PANTHER" id="PTHR33498:SF1">
    <property type="entry name" value="TRANSPOSASE FOR INSERTION SEQUENCE ELEMENT IS1557"/>
    <property type="match status" value="1"/>
</dbReference>
<dbReference type="InterPro" id="IPR047951">
    <property type="entry name" value="Transpos_ISL3"/>
</dbReference>
<feature type="domain" description="Transposase IS204/IS1001/IS1096/IS1165 DDE" evidence="2">
    <location>
        <begin position="416"/>
        <end position="537"/>
    </location>
</feature>
<evidence type="ECO:0000256" key="1">
    <source>
        <dbReference type="SAM" id="MobiDB-lite"/>
    </source>
</evidence>
<sequence>MAASVVPFRIPGCRLDAVQADPSDLTVDASSKARSAVCPGCGHRSRRVHGLYTRSPADLPVSDRAVGLRLRVRRFRCLSEACPRRTFAEPFPDLVARHARRTDRLAASQVRTGLATGAEPGARLLRDLRMPTSPDTVLRLLHRHPVPEAETPRVLGLDDWAWRKGRSWGTILIDLETRRPVDLLPDRTSTAVSAWLRDHPGVEVVARDRSTEYARAVSEGAPDAAQVADRWHLLHNLRQVLVRHLTSVRGRLRTLPGVESLPASEYQPGRRTAAERAASAASRDRHHARYVEVRRLHAEDGLNALQIAHALRIDRKTVAKYLAADAFPERGRHSVPPSVLAPYQEHLNARWAEGERSALVLYREIGALGYSRSSRPVSRWAQGRRTEPHPRTPRKYLTGLREPVESAPRRGRLPSTRKLAWLLVRDPEALDASETAVLAHVRQDTEVARLHDLARLYNRMVREKRPDDLDGWLEASRTSGISALATFSDGLRRDYAAVRAALDEPWSSGQAEGQINRLKMLKRQMYGRAGFDLLRKRVLCSA</sequence>
<dbReference type="InterPro" id="IPR002560">
    <property type="entry name" value="Transposase_DDE"/>
</dbReference>
<protein>
    <submittedName>
        <fullName evidence="4">ISL3 family transposase</fullName>
    </submittedName>
</protein>
<evidence type="ECO:0000313" key="5">
    <source>
        <dbReference type="Proteomes" id="UP001267426"/>
    </source>
</evidence>
<evidence type="ECO:0000259" key="2">
    <source>
        <dbReference type="Pfam" id="PF01610"/>
    </source>
</evidence>
<evidence type="ECO:0000259" key="3">
    <source>
        <dbReference type="Pfam" id="PF14690"/>
    </source>
</evidence>
<feature type="domain" description="Transposase IS204/IS1001/IS1096/IS1165 DDE" evidence="2">
    <location>
        <begin position="155"/>
        <end position="243"/>
    </location>
</feature>
<comment type="caution">
    <text evidence="4">The sequence shown here is derived from an EMBL/GenBank/DDBJ whole genome shotgun (WGS) entry which is preliminary data.</text>
</comment>
<feature type="domain" description="Transposase IS204/IS1001/IS1096/IS1165 zinc-finger" evidence="3">
    <location>
        <begin position="35"/>
        <end position="77"/>
    </location>
</feature>
<dbReference type="NCBIfam" id="NF033550">
    <property type="entry name" value="transpos_ISL3"/>
    <property type="match status" value="1"/>
</dbReference>
<dbReference type="Proteomes" id="UP001267426">
    <property type="component" value="Unassembled WGS sequence"/>
</dbReference>